<feature type="region of interest" description="Disordered" evidence="1">
    <location>
        <begin position="364"/>
        <end position="420"/>
    </location>
</feature>
<evidence type="ECO:0000313" key="2">
    <source>
        <dbReference type="EMBL" id="CAL8075621.1"/>
    </source>
</evidence>
<evidence type="ECO:0000313" key="3">
    <source>
        <dbReference type="Proteomes" id="UP001642540"/>
    </source>
</evidence>
<reference evidence="2 3" key="1">
    <citation type="submission" date="2024-08" db="EMBL/GenBank/DDBJ databases">
        <authorList>
            <person name="Cucini C."/>
            <person name="Frati F."/>
        </authorList>
    </citation>
    <scope>NUCLEOTIDE SEQUENCE [LARGE SCALE GENOMIC DNA]</scope>
</reference>
<comment type="caution">
    <text evidence="2">The sequence shown here is derived from an EMBL/GenBank/DDBJ whole genome shotgun (WGS) entry which is preliminary data.</text>
</comment>
<feature type="region of interest" description="Disordered" evidence="1">
    <location>
        <begin position="287"/>
        <end position="306"/>
    </location>
</feature>
<organism evidence="2 3">
    <name type="scientific">Orchesella dallaii</name>
    <dbReference type="NCBI Taxonomy" id="48710"/>
    <lineage>
        <taxon>Eukaryota</taxon>
        <taxon>Metazoa</taxon>
        <taxon>Ecdysozoa</taxon>
        <taxon>Arthropoda</taxon>
        <taxon>Hexapoda</taxon>
        <taxon>Collembola</taxon>
        <taxon>Entomobryomorpha</taxon>
        <taxon>Entomobryoidea</taxon>
        <taxon>Orchesellidae</taxon>
        <taxon>Orchesellinae</taxon>
        <taxon>Orchesella</taxon>
    </lineage>
</organism>
<feature type="compositionally biased region" description="Polar residues" evidence="1">
    <location>
        <begin position="384"/>
        <end position="403"/>
    </location>
</feature>
<accession>A0ABP1PSC9</accession>
<feature type="compositionally biased region" description="Low complexity" evidence="1">
    <location>
        <begin position="208"/>
        <end position="220"/>
    </location>
</feature>
<gene>
    <name evidence="2" type="ORF">ODALV1_LOCUS3234</name>
</gene>
<feature type="compositionally biased region" description="Basic residues" evidence="1">
    <location>
        <begin position="372"/>
        <end position="382"/>
    </location>
</feature>
<evidence type="ECO:0008006" key="4">
    <source>
        <dbReference type="Google" id="ProtNLM"/>
    </source>
</evidence>
<protein>
    <recommendedName>
        <fullName evidence="4">ZAD domain-containing protein</fullName>
    </recommendedName>
</protein>
<feature type="region of interest" description="Disordered" evidence="1">
    <location>
        <begin position="1"/>
        <end position="24"/>
    </location>
</feature>
<sequence>MEPIKPITKFEQTEDAIETPNNSVGGNAAVPEAVVSSIVAHVYNNSDQYAAAQAIEREMFNGINTSTTTTSCLVCRVIVIVPKDSYQNFVDEDQRTKWVLNFCIEKGLNTADLPSRCTGETFPFCSKCLVDLQTCWEATEKRKIIEQEIDTTINQICRNVVDSQYFGPGTINPSPTADAAEAKKCMRFREKILEEQRSAHFRRSGNASSHQSSTSTGQTQLAIAASTAHDYDDIEGGPSTRAPLSSCADNSEEGAGPPVLTGPFPPTSPSPPVRRNDEIINIKKEAFDDAKYGGSDSDDPDCAPLASQRRIPSFKGVQIFKKLRKNKQKFFQCGRCAHSIDIRYKKGKVAPCTRMKMHINEIHGSETPPMKTLKRKRNKRLSKYQVTSKTKTSPESNTSNTNPGDAPDDAVAGPSRMMTD</sequence>
<feature type="region of interest" description="Disordered" evidence="1">
    <location>
        <begin position="197"/>
        <end position="277"/>
    </location>
</feature>
<proteinExistence type="predicted"/>
<name>A0ABP1PSC9_9HEXA</name>
<feature type="compositionally biased region" description="Pro residues" evidence="1">
    <location>
        <begin position="263"/>
        <end position="272"/>
    </location>
</feature>
<dbReference type="Proteomes" id="UP001642540">
    <property type="component" value="Unassembled WGS sequence"/>
</dbReference>
<evidence type="ECO:0000256" key="1">
    <source>
        <dbReference type="SAM" id="MobiDB-lite"/>
    </source>
</evidence>
<keyword evidence="3" id="KW-1185">Reference proteome</keyword>
<dbReference type="EMBL" id="CAXLJM020000008">
    <property type="protein sequence ID" value="CAL8075621.1"/>
    <property type="molecule type" value="Genomic_DNA"/>
</dbReference>